<protein>
    <submittedName>
        <fullName evidence="3">Nucleoside hydrolase</fullName>
    </submittedName>
</protein>
<dbReference type="InterPro" id="IPR001910">
    <property type="entry name" value="Inosine/uridine_hydrolase_dom"/>
</dbReference>
<dbReference type="STRING" id="1754190.A0A1Y2C528"/>
<reference evidence="3 4" key="1">
    <citation type="submission" date="2016-08" db="EMBL/GenBank/DDBJ databases">
        <title>A Parts List for Fungal Cellulosomes Revealed by Comparative Genomics.</title>
        <authorList>
            <consortium name="DOE Joint Genome Institute"/>
            <person name="Haitjema C.H."/>
            <person name="Gilmore S.P."/>
            <person name="Henske J.K."/>
            <person name="Solomon K.V."/>
            <person name="De Groot R."/>
            <person name="Kuo A."/>
            <person name="Mondo S.J."/>
            <person name="Salamov A.A."/>
            <person name="Labutti K."/>
            <person name="Zhao Z."/>
            <person name="Chiniquy J."/>
            <person name="Barry K."/>
            <person name="Brewer H.M."/>
            <person name="Purvine S.O."/>
            <person name="Wright A.T."/>
            <person name="Boxma B."/>
            <person name="Van Alen T."/>
            <person name="Hackstein J.H."/>
            <person name="Baker S.E."/>
            <person name="Grigoriev I.V."/>
            <person name="O'Malley M.A."/>
        </authorList>
    </citation>
    <scope>NUCLEOTIDE SEQUENCE [LARGE SCALE GENOMIC DNA]</scope>
    <source>
        <strain evidence="3 4">G1</strain>
    </source>
</reference>
<keyword evidence="4" id="KW-1185">Reference proteome</keyword>
<dbReference type="Pfam" id="PF01156">
    <property type="entry name" value="IU_nuc_hydro"/>
    <property type="match status" value="1"/>
</dbReference>
<keyword evidence="3" id="KW-0378">Hydrolase</keyword>
<organism evidence="3 4">
    <name type="scientific">Neocallimastix californiae</name>
    <dbReference type="NCBI Taxonomy" id="1754190"/>
    <lineage>
        <taxon>Eukaryota</taxon>
        <taxon>Fungi</taxon>
        <taxon>Fungi incertae sedis</taxon>
        <taxon>Chytridiomycota</taxon>
        <taxon>Chytridiomycota incertae sedis</taxon>
        <taxon>Neocallimastigomycetes</taxon>
        <taxon>Neocallimastigales</taxon>
        <taxon>Neocallimastigaceae</taxon>
        <taxon>Neocallimastix</taxon>
    </lineage>
</organism>
<proteinExistence type="inferred from homology"/>
<gene>
    <name evidence="3" type="ORF">LY90DRAFT_510082</name>
</gene>
<dbReference type="OrthoDB" id="5783963at2759"/>
<dbReference type="PANTHER" id="PTHR46190:SF1">
    <property type="entry name" value="SI:CH211-201H21.5"/>
    <property type="match status" value="1"/>
</dbReference>
<feature type="domain" description="Inosine/uridine-preferring nucleoside hydrolase" evidence="2">
    <location>
        <begin position="19"/>
        <end position="403"/>
    </location>
</feature>
<dbReference type="GO" id="GO:0016799">
    <property type="term" value="F:hydrolase activity, hydrolyzing N-glycosyl compounds"/>
    <property type="evidence" value="ECO:0007669"/>
    <property type="project" value="InterPro"/>
</dbReference>
<evidence type="ECO:0000313" key="4">
    <source>
        <dbReference type="Proteomes" id="UP000193920"/>
    </source>
</evidence>
<dbReference type="PANTHER" id="PTHR46190">
    <property type="entry name" value="SI:CH211-201H21.5-RELATED"/>
    <property type="match status" value="1"/>
</dbReference>
<dbReference type="SUPFAM" id="SSF53590">
    <property type="entry name" value="Nucleoside hydrolase"/>
    <property type="match status" value="2"/>
</dbReference>
<evidence type="ECO:0000313" key="3">
    <source>
        <dbReference type="EMBL" id="ORY42121.1"/>
    </source>
</evidence>
<comment type="caution">
    <text evidence="3">The sequence shown here is derived from an EMBL/GenBank/DDBJ whole genome shotgun (WGS) entry which is preliminary data.</text>
</comment>
<dbReference type="Proteomes" id="UP000193920">
    <property type="component" value="Unassembled WGS sequence"/>
</dbReference>
<dbReference type="Gene3D" id="3.90.245.10">
    <property type="entry name" value="Ribonucleoside hydrolase-like"/>
    <property type="match status" value="1"/>
</dbReference>
<dbReference type="InterPro" id="IPR036452">
    <property type="entry name" value="Ribo_hydro-like"/>
</dbReference>
<accession>A0A1Y2C528</accession>
<name>A0A1Y2C528_9FUNG</name>
<dbReference type="AlphaFoldDB" id="A0A1Y2C528"/>
<sequence>MSVGNNNSLNESLIPQKRIIIDTDSGIDDIISIIVSLKHDKSKLEAITVVEGNVTLKQGLLNLCSLLDVASLRNRKIPIYPGCDKPIIQNFNKEKPYSSLSSFHNMNSYSLHERNLITNHIKKEHAVLALIRMVTNEPNEFTIVCLGPLTNIALAIRLDPFFLSKVKNIVVMGGCLYAKGNSTRVAEYAFNFDPEAAHIVFTAAKQHTVDYPNSTQPKITLVPWEVSVEQSLDWKFYDYLINTPPVNELTHLMKEISTIKELLFRKSHESIISRSVTNAFQDNKNNNNSTISFNNKENANNNNNNNEIVASIEDPLSIEAPVYTSNAVLQYQINATKFIMSDLYTLVCALEPESIIKEYQDLDVDIELSGKYARGLTCIDWLGSGQRTLNARIILKVDKNEIKNILIQSFKQNTIPILQKAPTTSEPLIVKLKSKL</sequence>
<evidence type="ECO:0000259" key="2">
    <source>
        <dbReference type="Pfam" id="PF01156"/>
    </source>
</evidence>
<dbReference type="InterPro" id="IPR052775">
    <property type="entry name" value="IUN_hydrolase"/>
</dbReference>
<dbReference type="EMBL" id="MCOG01000121">
    <property type="protein sequence ID" value="ORY42121.1"/>
    <property type="molecule type" value="Genomic_DNA"/>
</dbReference>
<comment type="similarity">
    <text evidence="1">Belongs to the IUNH family.</text>
</comment>
<evidence type="ECO:0000256" key="1">
    <source>
        <dbReference type="ARBA" id="ARBA00009176"/>
    </source>
</evidence>